<protein>
    <submittedName>
        <fullName evidence="3">Glycosyltransferase</fullName>
    </submittedName>
</protein>
<keyword evidence="4" id="KW-1185">Reference proteome</keyword>
<dbReference type="PANTHER" id="PTHR12526:SF630">
    <property type="entry name" value="GLYCOSYLTRANSFERASE"/>
    <property type="match status" value="1"/>
</dbReference>
<feature type="domain" description="Glycosyltransferase subfamily 4-like N-terminal" evidence="2">
    <location>
        <begin position="17"/>
        <end position="171"/>
    </location>
</feature>
<dbReference type="Proteomes" id="UP000812672">
    <property type="component" value="Unassembled WGS sequence"/>
</dbReference>
<feature type="domain" description="Glycosyl transferase family 1" evidence="1">
    <location>
        <begin position="188"/>
        <end position="346"/>
    </location>
</feature>
<dbReference type="EMBL" id="JAHLZF010000025">
    <property type="protein sequence ID" value="MBU6081894.1"/>
    <property type="molecule type" value="Genomic_DNA"/>
</dbReference>
<dbReference type="InterPro" id="IPR001296">
    <property type="entry name" value="Glyco_trans_1"/>
</dbReference>
<dbReference type="PANTHER" id="PTHR12526">
    <property type="entry name" value="GLYCOSYLTRANSFERASE"/>
    <property type="match status" value="1"/>
</dbReference>
<dbReference type="RefSeq" id="WP_216687853.1">
    <property type="nucleotide sequence ID" value="NZ_CAUPKR010000015.1"/>
</dbReference>
<evidence type="ECO:0000313" key="4">
    <source>
        <dbReference type="Proteomes" id="UP000812672"/>
    </source>
</evidence>
<evidence type="ECO:0000313" key="3">
    <source>
        <dbReference type="EMBL" id="MBU6081894.1"/>
    </source>
</evidence>
<dbReference type="Pfam" id="PF13439">
    <property type="entry name" value="Glyco_transf_4"/>
    <property type="match status" value="1"/>
</dbReference>
<proteinExistence type="predicted"/>
<comment type="caution">
    <text evidence="3">The sequence shown here is derived from an EMBL/GenBank/DDBJ whole genome shotgun (WGS) entry which is preliminary data.</text>
</comment>
<evidence type="ECO:0000259" key="1">
    <source>
        <dbReference type="Pfam" id="PF00534"/>
    </source>
</evidence>
<accession>A0ABS6GTF2</accession>
<name>A0ABS6GTF2_9BACI</name>
<gene>
    <name evidence="3" type="ORF">KQ486_12800</name>
</gene>
<sequence length="368" mass="41898">MKKPITVVFFIYFLGSGGAGRTFLNILNNIDQDKFRPVLVTCNYEGSYEPFLNKNIKFIKLDTKRLRKSIFPLAKIIRKEQADIVFSTIPNYNVIAILARILSFTRAKNVIREAAFLGGDRKTNAKLKIYGFFYRFATKVIALSNGVKENLIRRYNADKTKVQVIYNPIDAKSIREKMKENIEHDYVTNDKKTIVTAGRLVEDKDQQTLIKSFALLATKVDAQLLILGEGPLEEKLKEQAMRLGIQDRVHLVGFQNNPYAFFHRADLFVLTSKREGFGHVLAEALATGVPIVSTKCEPGATEVLEDGKYAKLVPIGNAEKLAKAMEEILMLPNEERKAIIEKGYERLNDFDVHKIVRQYEEVFQEAVK</sequence>
<evidence type="ECO:0000259" key="2">
    <source>
        <dbReference type="Pfam" id="PF13439"/>
    </source>
</evidence>
<dbReference type="InterPro" id="IPR028098">
    <property type="entry name" value="Glyco_trans_4-like_N"/>
</dbReference>
<reference evidence="3 4" key="1">
    <citation type="journal article" date="2011" name="Int. J. Syst. Evol. Microbiol.">
        <title>Allobacillus halotolerans gen. nov., sp. nov. isolated from shrimp paste.</title>
        <authorList>
            <person name="Sheu S.Y."/>
            <person name="Arun A.B."/>
            <person name="Jiang S.R."/>
            <person name="Young C.C."/>
            <person name="Chen W.M."/>
        </authorList>
    </citation>
    <scope>NUCLEOTIDE SEQUENCE [LARGE SCALE GENOMIC DNA]</scope>
    <source>
        <strain evidence="3 4">LMG 24826</strain>
    </source>
</reference>
<dbReference type="CDD" id="cd03811">
    <property type="entry name" value="GT4_GT28_WabH-like"/>
    <property type="match status" value="1"/>
</dbReference>
<organism evidence="3 4">
    <name type="scientific">Allobacillus halotolerans</name>
    <dbReference type="NCBI Taxonomy" id="570278"/>
    <lineage>
        <taxon>Bacteria</taxon>
        <taxon>Bacillati</taxon>
        <taxon>Bacillota</taxon>
        <taxon>Bacilli</taxon>
        <taxon>Bacillales</taxon>
        <taxon>Bacillaceae</taxon>
        <taxon>Allobacillus</taxon>
    </lineage>
</organism>
<dbReference type="Pfam" id="PF00534">
    <property type="entry name" value="Glycos_transf_1"/>
    <property type="match status" value="1"/>
</dbReference>